<evidence type="ECO:0000259" key="9">
    <source>
        <dbReference type="PROSITE" id="PS50972"/>
    </source>
</evidence>
<evidence type="ECO:0000313" key="11">
    <source>
        <dbReference type="Proteomes" id="UP000716004"/>
    </source>
</evidence>
<evidence type="ECO:0000256" key="1">
    <source>
        <dbReference type="ARBA" id="ARBA00000012"/>
    </source>
</evidence>
<name>A0A8J8CA71_9ARCH</name>
<dbReference type="EC" id="2.5.1.15" evidence="4"/>
<dbReference type="InterPro" id="IPR045031">
    <property type="entry name" value="DHP_synth-like"/>
</dbReference>
<protein>
    <recommendedName>
        <fullName evidence="4">dihydropteroate synthase</fullName>
        <ecNumber evidence="4">2.5.1.15</ecNumber>
    </recommendedName>
</protein>
<evidence type="ECO:0000256" key="3">
    <source>
        <dbReference type="ARBA" id="ARBA00004763"/>
    </source>
</evidence>
<organism evidence="10 11">
    <name type="scientific">Candidatus Sysuiplasma superficiale</name>
    <dbReference type="NCBI Taxonomy" id="2823368"/>
    <lineage>
        <taxon>Archaea</taxon>
        <taxon>Methanobacteriati</taxon>
        <taxon>Thermoplasmatota</taxon>
        <taxon>Thermoplasmata</taxon>
        <taxon>Candidatus Sysuiplasmatales</taxon>
        <taxon>Candidatus Sysuiplasmataceae</taxon>
        <taxon>Candidatus Sysuiplasma</taxon>
    </lineage>
</organism>
<evidence type="ECO:0000256" key="7">
    <source>
        <dbReference type="ARBA" id="ARBA00022842"/>
    </source>
</evidence>
<dbReference type="SUPFAM" id="SSF51717">
    <property type="entry name" value="Dihydropteroate synthetase-like"/>
    <property type="match status" value="1"/>
</dbReference>
<dbReference type="Proteomes" id="UP000716004">
    <property type="component" value="Unassembled WGS sequence"/>
</dbReference>
<dbReference type="CDD" id="cd00739">
    <property type="entry name" value="DHPS"/>
    <property type="match status" value="1"/>
</dbReference>
<dbReference type="PROSITE" id="PS00793">
    <property type="entry name" value="DHPS_2"/>
    <property type="match status" value="1"/>
</dbReference>
<dbReference type="GO" id="GO:0046872">
    <property type="term" value="F:metal ion binding"/>
    <property type="evidence" value="ECO:0007669"/>
    <property type="project" value="UniProtKB-KW"/>
</dbReference>
<feature type="domain" description="Pterin-binding" evidence="9">
    <location>
        <begin position="1"/>
        <end position="250"/>
    </location>
</feature>
<dbReference type="GO" id="GO:0046656">
    <property type="term" value="P:folic acid biosynthetic process"/>
    <property type="evidence" value="ECO:0007669"/>
    <property type="project" value="UniProtKB-KW"/>
</dbReference>
<keyword evidence="5 10" id="KW-0808">Transferase</keyword>
<dbReference type="PROSITE" id="PS50972">
    <property type="entry name" value="PTERIN_BINDING"/>
    <property type="match status" value="1"/>
</dbReference>
<comment type="cofactor">
    <cofactor evidence="2">
        <name>Mg(2+)</name>
        <dbReference type="ChEBI" id="CHEBI:18420"/>
    </cofactor>
</comment>
<dbReference type="Pfam" id="PF00809">
    <property type="entry name" value="Pterin_bind"/>
    <property type="match status" value="1"/>
</dbReference>
<keyword evidence="6" id="KW-0479">Metal-binding</keyword>
<reference evidence="10" key="1">
    <citation type="submission" date="2021-04" db="EMBL/GenBank/DDBJ databases">
        <title>Genomic insights into ecological role and evolution of a novel Thermoplasmata order Candidatus Sysuiplasmatales.</title>
        <authorList>
            <person name="Yuan Y."/>
        </authorList>
    </citation>
    <scope>NUCLEOTIDE SEQUENCE</scope>
    <source>
        <strain evidence="10">YP2-bin.285</strain>
    </source>
</reference>
<dbReference type="EMBL" id="JAGVSJ010000002">
    <property type="protein sequence ID" value="MBX8631183.1"/>
    <property type="molecule type" value="Genomic_DNA"/>
</dbReference>
<evidence type="ECO:0000256" key="2">
    <source>
        <dbReference type="ARBA" id="ARBA00001946"/>
    </source>
</evidence>
<dbReference type="PANTHER" id="PTHR20941:SF1">
    <property type="entry name" value="FOLIC ACID SYNTHESIS PROTEIN FOL1"/>
    <property type="match status" value="1"/>
</dbReference>
<dbReference type="NCBIfam" id="TIGR01496">
    <property type="entry name" value="DHPS"/>
    <property type="match status" value="1"/>
</dbReference>
<dbReference type="InterPro" id="IPR006390">
    <property type="entry name" value="DHP_synth_dom"/>
</dbReference>
<dbReference type="GO" id="GO:0005829">
    <property type="term" value="C:cytosol"/>
    <property type="evidence" value="ECO:0007669"/>
    <property type="project" value="TreeGrafter"/>
</dbReference>
<dbReference type="InterPro" id="IPR000489">
    <property type="entry name" value="Pterin-binding_dom"/>
</dbReference>
<evidence type="ECO:0000256" key="8">
    <source>
        <dbReference type="ARBA" id="ARBA00022909"/>
    </source>
</evidence>
<dbReference type="Gene3D" id="3.20.20.20">
    <property type="entry name" value="Dihydropteroate synthase-like"/>
    <property type="match status" value="1"/>
</dbReference>
<evidence type="ECO:0000256" key="4">
    <source>
        <dbReference type="ARBA" id="ARBA00012458"/>
    </source>
</evidence>
<dbReference type="GO" id="GO:0004156">
    <property type="term" value="F:dihydropteroate synthase activity"/>
    <property type="evidence" value="ECO:0007669"/>
    <property type="project" value="UniProtKB-EC"/>
</dbReference>
<dbReference type="PANTHER" id="PTHR20941">
    <property type="entry name" value="FOLATE SYNTHESIS PROTEINS"/>
    <property type="match status" value="1"/>
</dbReference>
<comment type="pathway">
    <text evidence="3">Cofactor biosynthesis; tetrahydrofolate biosynthesis; 7,8-dihydrofolate from 2-amino-4-hydroxy-6-hydroxymethyl-7,8-dihydropteridine diphosphate and 4-aminobenzoate: step 1/2.</text>
</comment>
<dbReference type="AlphaFoldDB" id="A0A8J8CA71"/>
<dbReference type="GO" id="GO:0046654">
    <property type="term" value="P:tetrahydrofolate biosynthetic process"/>
    <property type="evidence" value="ECO:0007669"/>
    <property type="project" value="TreeGrafter"/>
</dbReference>
<keyword evidence="8" id="KW-0289">Folate biosynthesis</keyword>
<dbReference type="FunFam" id="3.20.20.20:FF:000006">
    <property type="entry name" value="Dihydropteroate synthase"/>
    <property type="match status" value="1"/>
</dbReference>
<comment type="caution">
    <text evidence="10">The sequence shown here is derived from an EMBL/GenBank/DDBJ whole genome shotgun (WGS) entry which is preliminary data.</text>
</comment>
<proteinExistence type="predicted"/>
<evidence type="ECO:0000256" key="6">
    <source>
        <dbReference type="ARBA" id="ARBA00022723"/>
    </source>
</evidence>
<gene>
    <name evidence="10" type="primary">folP</name>
    <name evidence="10" type="ORF">J9259_01480</name>
</gene>
<comment type="catalytic activity">
    <reaction evidence="1">
        <text>(7,8-dihydropterin-6-yl)methyl diphosphate + 4-aminobenzoate = 7,8-dihydropteroate + diphosphate</text>
        <dbReference type="Rhea" id="RHEA:19949"/>
        <dbReference type="ChEBI" id="CHEBI:17836"/>
        <dbReference type="ChEBI" id="CHEBI:17839"/>
        <dbReference type="ChEBI" id="CHEBI:33019"/>
        <dbReference type="ChEBI" id="CHEBI:72950"/>
        <dbReference type="EC" id="2.5.1.15"/>
    </reaction>
</comment>
<evidence type="ECO:0000256" key="5">
    <source>
        <dbReference type="ARBA" id="ARBA00022679"/>
    </source>
</evidence>
<accession>A0A8J8CA71</accession>
<dbReference type="InterPro" id="IPR011005">
    <property type="entry name" value="Dihydropteroate_synth-like_sf"/>
</dbReference>
<evidence type="ECO:0000313" key="10">
    <source>
        <dbReference type="EMBL" id="MBX8631183.1"/>
    </source>
</evidence>
<sequence length="264" mass="28835">MGILNVTPDSFSDGGQYFTTEKAVSRAVEIEQEGADVIDIGGESTRPGATPITASEEMNRVIPVIREVHSKVDIPISVDTYHPEVARAALDAGASIINDITGLRSPQMRRLVGRRECPYVIMHMRGNPADMQLNPVYEDVVYEILKFLSESIERAESEGIDTSKAMVDPGLGFGKTFQHNVTILNRLDEFRSLGHPLLVGASRKSFIGHITQETGRRRLEGSLASAVCAMMKGASMLRVHDVKETAMAIAVARSIMSGRAPSRR</sequence>
<keyword evidence="7" id="KW-0460">Magnesium</keyword>